<proteinExistence type="predicted"/>
<dbReference type="SMART" id="SM00638">
    <property type="entry name" value="LPD_N"/>
    <property type="match status" value="1"/>
</dbReference>
<evidence type="ECO:0000256" key="5">
    <source>
        <dbReference type="PROSITE-ProRule" id="PRU00557"/>
    </source>
</evidence>
<dbReference type="InterPro" id="IPR011030">
    <property type="entry name" value="Lipovitellin_superhlx_dom"/>
</dbReference>
<comment type="caution">
    <text evidence="5">Lacks conserved residue(s) required for the propagation of feature annotation.</text>
</comment>
<dbReference type="PANTHER" id="PTHR23345">
    <property type="entry name" value="VITELLOGENIN-RELATED"/>
    <property type="match status" value="1"/>
</dbReference>
<feature type="domain" description="VWFD" evidence="9">
    <location>
        <begin position="1327"/>
        <end position="1492"/>
    </location>
</feature>
<dbReference type="Pfam" id="PF00094">
    <property type="entry name" value="VWD"/>
    <property type="match status" value="1"/>
</dbReference>
<keyword evidence="4" id="KW-0325">Glycoprotein</keyword>
<keyword evidence="3" id="KW-1015">Disulfide bond</keyword>
<keyword evidence="1 7" id="KW-0732">Signal</keyword>
<evidence type="ECO:0000313" key="10">
    <source>
        <dbReference type="EMBL" id="CAL4071896.1"/>
    </source>
</evidence>
<dbReference type="InterPro" id="IPR050733">
    <property type="entry name" value="Vitellogenin/Apolipophorin"/>
</dbReference>
<dbReference type="InterPro" id="IPR015819">
    <property type="entry name" value="Lipid_transp_b-sht_shell"/>
</dbReference>
<dbReference type="PANTHER" id="PTHR23345:SF15">
    <property type="entry name" value="VITELLOGENIN 1-RELATED"/>
    <property type="match status" value="1"/>
</dbReference>
<evidence type="ECO:0000256" key="7">
    <source>
        <dbReference type="SAM" id="SignalP"/>
    </source>
</evidence>
<dbReference type="InterPro" id="IPR015255">
    <property type="entry name" value="Vitellinogen_open_b-sht"/>
</dbReference>
<dbReference type="GO" id="GO:0045735">
    <property type="term" value="F:nutrient reservoir activity"/>
    <property type="evidence" value="ECO:0007669"/>
    <property type="project" value="UniProtKB-KW"/>
</dbReference>
<dbReference type="Pfam" id="PF09172">
    <property type="entry name" value="Vit_open_b-sht"/>
    <property type="match status" value="1"/>
</dbReference>
<feature type="signal peptide" evidence="7">
    <location>
        <begin position="1"/>
        <end position="17"/>
    </location>
</feature>
<dbReference type="InterPro" id="IPR001747">
    <property type="entry name" value="Vitellogenin_N"/>
</dbReference>
<evidence type="ECO:0008006" key="12">
    <source>
        <dbReference type="Google" id="ProtNLM"/>
    </source>
</evidence>
<dbReference type="EMBL" id="CAXKWB010004062">
    <property type="protein sequence ID" value="CAL4071896.1"/>
    <property type="molecule type" value="Genomic_DNA"/>
</dbReference>
<organism evidence="10 11">
    <name type="scientific">Meganyctiphanes norvegica</name>
    <name type="common">Northern krill</name>
    <name type="synonym">Thysanopoda norvegica</name>
    <dbReference type="NCBI Taxonomy" id="48144"/>
    <lineage>
        <taxon>Eukaryota</taxon>
        <taxon>Metazoa</taxon>
        <taxon>Ecdysozoa</taxon>
        <taxon>Arthropoda</taxon>
        <taxon>Crustacea</taxon>
        <taxon>Multicrustacea</taxon>
        <taxon>Malacostraca</taxon>
        <taxon>Eumalacostraca</taxon>
        <taxon>Eucarida</taxon>
        <taxon>Euphausiacea</taxon>
        <taxon>Euphausiidae</taxon>
        <taxon>Meganyctiphanes</taxon>
    </lineage>
</organism>
<evidence type="ECO:0000256" key="2">
    <source>
        <dbReference type="ARBA" id="ARBA00022761"/>
    </source>
</evidence>
<sequence length="1674" mass="192853">MRLSLLLCLACAGYCLGLQSGLEYQYHYEGWVATGLADVSSQLAVSTIHMDVTIQVVMPTRLRIQFSGIEVGDSNEKYMCDGKMPDHLPDFHNIETHPLEDRVKALERPFMMDLDEKKDDPFRVSKDDPEWVNNIRRSVMHLFHIPVMAANHKGQKDIFSMDPSFARDEHSPIGQCLNVYHLMPLSGSMEEYYSHEIDNDYQRSNEDTANLEDHLWLLERMVDFSQCSDLVSSHSIGLPMAGDRAHDECGLHEEYMSRSQSSYFVVRGGSNGVRLETAVMAGSYIVDPIGTNEQHLHTWTNQTMTLSEVRPMGKKLVVKKPVGISWRHDMTAFTWDRENENFILGDISEFENIDEAVQQTRDTNRRMIQQLMDILQSGRPIEGAEGLDAMSKNMAMLSYDNIQEDYDMLDGGARQLYMKLLSSTGYDKPYRFLLDKFRNGGDVDTSNILDFLINMANNVKSQALVEPIMNWVMHDLEDYPGLRSLAIINFARLANRLCLNPCGQEFLGDSSCRVSSCRQEIIDTFLPFITEGLNDESNELWMRMVYMQAFDNLNAEEIISVLRPYVIGTATRHEPLRVTAMYALRRDSMPRAAAFEVFNMLETVFSNYQEYYRVREAALGMMVQWEPPASWWHHLAMASWREPHTNMVAFINKIINTFKFSNPEVKRVQRLVKPAAPRSMYNSFITYDLHSNESDMLRYWFELMVSGNNEGLFPRMAFLYLRLGFINNKFNALKVGVHADHTDIWNMMYKMFGLGVDNPHPDQPNVQDMYAKISRLLKNPKQDNEHKKQFYFLYTVFRSFQALVNFPVDEMNMDDLTNFLTPSSILRMMASLPFNRQLFVNTGRITKGVATELGIPLMVQFSTPNLFSIHSIANSDQSDGVTNLYLDLAFRVDRLTQVTSRTLVPWNGKAMVSGLNSRMTVTLPFKYQAQYDSHNKYMHITVTPSDEENTKELLGLSNEPFTVRAPFILTPRLSSLEDYSIVRSQPEYLEDRLLWSETGLDFGAVFVGDVEPFFTHEKLQNFYGGFYMNNGMDAFTPTAKYYLWRFGANFAESQANSFTIQLHYDDEITDHDMDGFPVMAQSTVSIDLSFNMDDAANNRRFGSKLNWFSGLHDQRYASKIQVELTNLETSTCFNIQSQIPYAPQGTTTEEFLSLNTNMIFMLLVSQGDQCIDASPSFQIQGEFTISEEEKTHLTSREEHECDLETIRRDAHSEFFIPNYDHAEMQARWDQSLPLDTPFMSYMARVFVPGVLFPDLKFSYHETDIEPGHAMFTASRNQEAWEIHFKKSTMEAEANLHVKEWIENLFFNPTTFHEAIFDQFVVHQEKLPFCDITANHVDTFDNVYYESELDRCWVVAVKDCGYDDGVHTGMVMVRFNGRLEVRILWPAGGIKVDMGQEFVMINGQPVDAGTYDSLYKVHQFEGGMTVQLNQFVVVKVTDKITINVHPSERGSVCGICGNYDDDSHGELQAPSGCIFEDTQYFVTSWKLPGDRCNNRQLKKEKRALKALERDCNMFSWKPTGEVIEKMQRSCYEYHYETKKQGPYTCTALMPTATCKTNCTMFETSNEQILYECKLRGSEQPMSDYQGDDPNYDDYDYDDYEDYGDYDQEPMEEPEPTPAPEPEPEPETNKKNKKKDKKKSKTAPLVRYGGKDLAEYPREGCHYYTRFETDILTRCN</sequence>
<dbReference type="PROSITE" id="PS51233">
    <property type="entry name" value="VWFD"/>
    <property type="match status" value="1"/>
</dbReference>
<evidence type="ECO:0000256" key="3">
    <source>
        <dbReference type="ARBA" id="ARBA00023157"/>
    </source>
</evidence>
<evidence type="ECO:0000256" key="6">
    <source>
        <dbReference type="SAM" id="MobiDB-lite"/>
    </source>
</evidence>
<accession>A0AAV2Q9R9</accession>
<feature type="non-terminal residue" evidence="10">
    <location>
        <position position="1674"/>
    </location>
</feature>
<gene>
    <name evidence="10" type="ORF">MNOR_LOCUS8683</name>
</gene>
<dbReference type="InterPro" id="IPR001846">
    <property type="entry name" value="VWF_type-D"/>
</dbReference>
<feature type="domain" description="Vitellogenin" evidence="8">
    <location>
        <begin position="18"/>
        <end position="737"/>
    </location>
</feature>
<comment type="caution">
    <text evidence="10">The sequence shown here is derived from an EMBL/GenBank/DDBJ whole genome shotgun (WGS) entry which is preliminary data.</text>
</comment>
<evidence type="ECO:0000313" key="11">
    <source>
        <dbReference type="Proteomes" id="UP001497623"/>
    </source>
</evidence>
<evidence type="ECO:0000256" key="1">
    <source>
        <dbReference type="ARBA" id="ARBA00022729"/>
    </source>
</evidence>
<name>A0AAV2Q9R9_MEGNR</name>
<evidence type="ECO:0000259" key="8">
    <source>
        <dbReference type="PROSITE" id="PS51211"/>
    </source>
</evidence>
<dbReference type="Gene3D" id="1.25.10.20">
    <property type="entry name" value="Vitellinogen, superhelical"/>
    <property type="match status" value="1"/>
</dbReference>
<dbReference type="PROSITE" id="PS51211">
    <property type="entry name" value="VITELLOGENIN"/>
    <property type="match status" value="1"/>
</dbReference>
<reference evidence="10 11" key="1">
    <citation type="submission" date="2024-05" db="EMBL/GenBank/DDBJ databases">
        <authorList>
            <person name="Wallberg A."/>
        </authorList>
    </citation>
    <scope>NUCLEOTIDE SEQUENCE [LARGE SCALE GENOMIC DNA]</scope>
</reference>
<feature type="compositionally biased region" description="Basic residues" evidence="6">
    <location>
        <begin position="1629"/>
        <end position="1639"/>
    </location>
</feature>
<keyword evidence="11" id="KW-1185">Reference proteome</keyword>
<evidence type="ECO:0000259" key="9">
    <source>
        <dbReference type="PROSITE" id="PS51233"/>
    </source>
</evidence>
<dbReference type="Pfam" id="PF01347">
    <property type="entry name" value="Vitellogenin_N"/>
    <property type="match status" value="1"/>
</dbReference>
<dbReference type="SUPFAM" id="SSF56968">
    <property type="entry name" value="Lipovitellin-phosvitin complex, beta-sheet shell regions"/>
    <property type="match status" value="2"/>
</dbReference>
<feature type="region of interest" description="Disordered" evidence="6">
    <location>
        <begin position="1577"/>
        <end position="1646"/>
    </location>
</feature>
<dbReference type="SMART" id="SM00216">
    <property type="entry name" value="VWD"/>
    <property type="match status" value="1"/>
</dbReference>
<feature type="chain" id="PRO_5043785794" description="Vitellogenin" evidence="7">
    <location>
        <begin position="18"/>
        <end position="1674"/>
    </location>
</feature>
<dbReference type="GO" id="GO:0005319">
    <property type="term" value="F:lipid transporter activity"/>
    <property type="evidence" value="ECO:0007669"/>
    <property type="project" value="InterPro"/>
</dbReference>
<dbReference type="Proteomes" id="UP001497623">
    <property type="component" value="Unassembled WGS sequence"/>
</dbReference>
<feature type="compositionally biased region" description="Acidic residues" evidence="6">
    <location>
        <begin position="1584"/>
        <end position="1613"/>
    </location>
</feature>
<dbReference type="Gene3D" id="2.30.230.10">
    <property type="entry name" value="Lipovitellin, beta-sheet shell regions, chain A"/>
    <property type="match status" value="1"/>
</dbReference>
<dbReference type="SUPFAM" id="SSF48431">
    <property type="entry name" value="Lipovitellin-phosvitin complex, superhelical domain"/>
    <property type="match status" value="1"/>
</dbReference>
<keyword evidence="2" id="KW-0758">Storage protein</keyword>
<protein>
    <recommendedName>
        <fullName evidence="12">Vitellogenin</fullName>
    </recommendedName>
</protein>
<evidence type="ECO:0000256" key="4">
    <source>
        <dbReference type="ARBA" id="ARBA00023180"/>
    </source>
</evidence>
<dbReference type="InterPro" id="IPR015816">
    <property type="entry name" value="Vitellinogen_b-sht_N"/>
</dbReference>